<dbReference type="EMBL" id="WVHS01000003">
    <property type="protein sequence ID" value="MXV16431.1"/>
    <property type="molecule type" value="Genomic_DNA"/>
</dbReference>
<evidence type="ECO:0000256" key="7">
    <source>
        <dbReference type="ARBA" id="ARBA00022989"/>
    </source>
</evidence>
<evidence type="ECO:0000256" key="1">
    <source>
        <dbReference type="ARBA" id="ARBA00006139"/>
    </source>
</evidence>
<keyword evidence="13" id="KW-1185">Reference proteome</keyword>
<name>A0A7K1XZJ5_9SPHI</name>
<comment type="catalytic activity">
    <reaction evidence="9 10">
        <text>Release of signal peptides from bacterial membrane prolipoproteins. Hydrolyzes -Xaa-Yaa-Zaa-|-(S,diacylglyceryl)Cys-, in which Xaa is hydrophobic (preferably Leu), and Yaa (Ala or Ser) and Zaa (Gly or Ala) have small, neutral side chains.</text>
        <dbReference type="EC" id="3.4.23.36"/>
    </reaction>
</comment>
<comment type="similarity">
    <text evidence="1 9 11">Belongs to the peptidase A8 family.</text>
</comment>
<dbReference type="GO" id="GO:0004190">
    <property type="term" value="F:aspartic-type endopeptidase activity"/>
    <property type="evidence" value="ECO:0007669"/>
    <property type="project" value="UniProtKB-UniRule"/>
</dbReference>
<proteinExistence type="inferred from homology"/>
<dbReference type="Proteomes" id="UP000451233">
    <property type="component" value="Unassembled WGS sequence"/>
</dbReference>
<dbReference type="PANTHER" id="PTHR33695:SF1">
    <property type="entry name" value="LIPOPROTEIN SIGNAL PEPTIDASE"/>
    <property type="match status" value="1"/>
</dbReference>
<comment type="function">
    <text evidence="9 10">This protein specifically catalyzes the removal of signal peptides from prolipoproteins.</text>
</comment>
<evidence type="ECO:0000313" key="12">
    <source>
        <dbReference type="EMBL" id="MXV16431.1"/>
    </source>
</evidence>
<dbReference type="NCBIfam" id="TIGR00077">
    <property type="entry name" value="lspA"/>
    <property type="match status" value="1"/>
</dbReference>
<evidence type="ECO:0000256" key="11">
    <source>
        <dbReference type="RuleBase" id="RU004181"/>
    </source>
</evidence>
<comment type="subcellular location">
    <subcellularLocation>
        <location evidence="9">Cell membrane</location>
        <topology evidence="9">Multi-pass membrane protein</topology>
    </subcellularLocation>
</comment>
<keyword evidence="3 9" id="KW-0645">Protease</keyword>
<comment type="pathway">
    <text evidence="9">Protein modification; lipoprotein biosynthesis (signal peptide cleavage).</text>
</comment>
<dbReference type="UniPathway" id="UPA00665"/>
<evidence type="ECO:0000256" key="4">
    <source>
        <dbReference type="ARBA" id="ARBA00022692"/>
    </source>
</evidence>
<dbReference type="PROSITE" id="PS00855">
    <property type="entry name" value="SPASE_II"/>
    <property type="match status" value="1"/>
</dbReference>
<dbReference type="RefSeq" id="WP_160907425.1">
    <property type="nucleotide sequence ID" value="NZ_WVHS01000003.1"/>
</dbReference>
<keyword evidence="6 9" id="KW-0378">Hydrolase</keyword>
<evidence type="ECO:0000256" key="6">
    <source>
        <dbReference type="ARBA" id="ARBA00022801"/>
    </source>
</evidence>
<dbReference type="EC" id="3.4.23.36" evidence="9"/>
<feature type="transmembrane region" description="Helical" evidence="9">
    <location>
        <begin position="71"/>
        <end position="90"/>
    </location>
</feature>
<evidence type="ECO:0000256" key="9">
    <source>
        <dbReference type="HAMAP-Rule" id="MF_00161"/>
    </source>
</evidence>
<feature type="active site" evidence="9">
    <location>
        <position position="125"/>
    </location>
</feature>
<accession>A0A7K1XZJ5</accession>
<comment type="caution">
    <text evidence="12">The sequence shown here is derived from an EMBL/GenBank/DDBJ whole genome shotgun (WGS) entry which is preliminary data.</text>
</comment>
<evidence type="ECO:0000256" key="5">
    <source>
        <dbReference type="ARBA" id="ARBA00022750"/>
    </source>
</evidence>
<sequence length="174" mass="19105">MKLTRTIRNLAILAVILCNIGCDQVTKTVIRRNMGEYEQLSYLNNHFTITKTENTGAFLSLGDTLPLPVKLVVLSLLPLLVLGGATYFVITKTNISNVLALGICFVIGGGVGNLYDRIVHGSVTDFLHLDFVVFRTGIFNMADVSIMTGMALILCYTYLTKVKPADTYQTPPLE</sequence>
<keyword evidence="7 9" id="KW-1133">Transmembrane helix</keyword>
<evidence type="ECO:0000256" key="8">
    <source>
        <dbReference type="ARBA" id="ARBA00023136"/>
    </source>
</evidence>
<dbReference type="InterPro" id="IPR001872">
    <property type="entry name" value="Peptidase_A8"/>
</dbReference>
<keyword evidence="2 9" id="KW-1003">Cell membrane</keyword>
<dbReference type="GO" id="GO:0005886">
    <property type="term" value="C:plasma membrane"/>
    <property type="evidence" value="ECO:0007669"/>
    <property type="project" value="UniProtKB-SubCell"/>
</dbReference>
<comment type="caution">
    <text evidence="9">Lacks conserved residue(s) required for the propagation of feature annotation.</text>
</comment>
<dbReference type="AlphaFoldDB" id="A0A7K1XZJ5"/>
<keyword evidence="8 9" id="KW-0472">Membrane</keyword>
<feature type="active site" evidence="9">
    <location>
        <position position="143"/>
    </location>
</feature>
<reference evidence="12 13" key="1">
    <citation type="submission" date="2019-11" db="EMBL/GenBank/DDBJ databases">
        <title>Pedobacter sp. HMF7056 Genome sequencing and assembly.</title>
        <authorList>
            <person name="Kang H."/>
            <person name="Kim H."/>
            <person name="Joh K."/>
        </authorList>
    </citation>
    <scope>NUCLEOTIDE SEQUENCE [LARGE SCALE GENOMIC DNA]</scope>
    <source>
        <strain evidence="12 13">HMF7056</strain>
    </source>
</reference>
<evidence type="ECO:0000313" key="13">
    <source>
        <dbReference type="Proteomes" id="UP000451233"/>
    </source>
</evidence>
<dbReference type="GO" id="GO:0006508">
    <property type="term" value="P:proteolysis"/>
    <property type="evidence" value="ECO:0007669"/>
    <property type="project" value="UniProtKB-KW"/>
</dbReference>
<protein>
    <recommendedName>
        <fullName evidence="9">Lipoprotein signal peptidase</fullName>
        <ecNumber evidence="9">3.4.23.36</ecNumber>
    </recommendedName>
    <alternativeName>
        <fullName evidence="9">Prolipoprotein signal peptidase</fullName>
    </alternativeName>
    <alternativeName>
        <fullName evidence="9">Signal peptidase II</fullName>
        <shortName evidence="9">SPase II</shortName>
    </alternativeName>
</protein>
<keyword evidence="5 9" id="KW-0064">Aspartyl protease</keyword>
<feature type="transmembrane region" description="Helical" evidence="9">
    <location>
        <begin position="138"/>
        <end position="159"/>
    </location>
</feature>
<evidence type="ECO:0000256" key="2">
    <source>
        <dbReference type="ARBA" id="ARBA00022475"/>
    </source>
</evidence>
<evidence type="ECO:0000256" key="10">
    <source>
        <dbReference type="RuleBase" id="RU000594"/>
    </source>
</evidence>
<gene>
    <name evidence="9 12" type="primary">lspA</name>
    <name evidence="12" type="ORF">GS398_14050</name>
</gene>
<dbReference type="Pfam" id="PF01252">
    <property type="entry name" value="Peptidase_A8"/>
    <property type="match status" value="1"/>
</dbReference>
<dbReference type="HAMAP" id="MF_00161">
    <property type="entry name" value="LspA"/>
    <property type="match status" value="1"/>
</dbReference>
<keyword evidence="4 9" id="KW-0812">Transmembrane</keyword>
<evidence type="ECO:0000256" key="3">
    <source>
        <dbReference type="ARBA" id="ARBA00022670"/>
    </source>
</evidence>
<dbReference type="PANTHER" id="PTHR33695">
    <property type="entry name" value="LIPOPROTEIN SIGNAL PEPTIDASE"/>
    <property type="match status" value="1"/>
</dbReference>
<dbReference type="PRINTS" id="PR00781">
    <property type="entry name" value="LIPOSIGPTASE"/>
</dbReference>
<feature type="transmembrane region" description="Helical" evidence="9">
    <location>
        <begin position="97"/>
        <end position="118"/>
    </location>
</feature>
<organism evidence="12 13">
    <name type="scientific">Hufsiella ginkgonis</name>
    <dbReference type="NCBI Taxonomy" id="2695274"/>
    <lineage>
        <taxon>Bacteria</taxon>
        <taxon>Pseudomonadati</taxon>
        <taxon>Bacteroidota</taxon>
        <taxon>Sphingobacteriia</taxon>
        <taxon>Sphingobacteriales</taxon>
        <taxon>Sphingobacteriaceae</taxon>
        <taxon>Hufsiella</taxon>
    </lineage>
</organism>